<gene>
    <name evidence="7" type="ORF">H8705_06605</name>
</gene>
<keyword evidence="4" id="KW-0378">Hydrolase</keyword>
<evidence type="ECO:0000256" key="2">
    <source>
        <dbReference type="ARBA" id="ARBA00022747"/>
    </source>
</evidence>
<dbReference type="EMBL" id="JACRTD010000004">
    <property type="protein sequence ID" value="MBC8585251.1"/>
    <property type="molecule type" value="Genomic_DNA"/>
</dbReference>
<dbReference type="Pfam" id="PF09520">
    <property type="entry name" value="RE_TdeIII"/>
    <property type="match status" value="1"/>
</dbReference>
<keyword evidence="8" id="KW-1185">Reference proteome</keyword>
<evidence type="ECO:0000313" key="8">
    <source>
        <dbReference type="Proteomes" id="UP000623678"/>
    </source>
</evidence>
<comment type="caution">
    <text evidence="7">The sequence shown here is derived from an EMBL/GenBank/DDBJ whole genome shotgun (WGS) entry which is preliminary data.</text>
</comment>
<name>A0A926EMD0_9FIRM</name>
<evidence type="ECO:0000256" key="3">
    <source>
        <dbReference type="ARBA" id="ARBA00022759"/>
    </source>
</evidence>
<dbReference type="GO" id="GO:0009307">
    <property type="term" value="P:DNA restriction-modification system"/>
    <property type="evidence" value="ECO:0007669"/>
    <property type="project" value="InterPro"/>
</dbReference>
<dbReference type="AlphaFoldDB" id="A0A926EMD0"/>
<evidence type="ECO:0000313" key="7">
    <source>
        <dbReference type="EMBL" id="MBC8585251.1"/>
    </source>
</evidence>
<dbReference type="RefSeq" id="WP_262395035.1">
    <property type="nucleotide sequence ID" value="NZ_JACRTD010000004.1"/>
</dbReference>
<evidence type="ECO:0000256" key="6">
    <source>
        <dbReference type="ARBA" id="ARBA00093790"/>
    </source>
</evidence>
<dbReference type="GO" id="GO:0003677">
    <property type="term" value="F:DNA binding"/>
    <property type="evidence" value="ECO:0007669"/>
    <property type="project" value="InterPro"/>
</dbReference>
<comment type="catalytic activity">
    <reaction evidence="5">
        <text>Endonucleolytic cleavage of DNA to give specific double-stranded fragments with terminal 5'-phosphates.</text>
        <dbReference type="EC" id="3.1.21.4"/>
    </reaction>
</comment>
<evidence type="ECO:0000256" key="4">
    <source>
        <dbReference type="ARBA" id="ARBA00022801"/>
    </source>
</evidence>
<proteinExistence type="predicted"/>
<keyword evidence="1" id="KW-0540">Nuclease</keyword>
<dbReference type="EC" id="3.1.21.4" evidence="6"/>
<evidence type="ECO:0000256" key="1">
    <source>
        <dbReference type="ARBA" id="ARBA00022722"/>
    </source>
</evidence>
<organism evidence="7 8">
    <name type="scientific">Youxingia wuxianensis</name>
    <dbReference type="NCBI Taxonomy" id="2763678"/>
    <lineage>
        <taxon>Bacteria</taxon>
        <taxon>Bacillati</taxon>
        <taxon>Bacillota</taxon>
        <taxon>Clostridia</taxon>
        <taxon>Eubacteriales</taxon>
        <taxon>Oscillospiraceae</taxon>
        <taxon>Youxingia</taxon>
    </lineage>
</organism>
<dbReference type="Proteomes" id="UP000623678">
    <property type="component" value="Unassembled WGS sequence"/>
</dbReference>
<reference evidence="7" key="1">
    <citation type="submission" date="2020-08" db="EMBL/GenBank/DDBJ databases">
        <title>Genome public.</title>
        <authorList>
            <person name="Liu C."/>
            <person name="Sun Q."/>
        </authorList>
    </citation>
    <scope>NUCLEOTIDE SEQUENCE</scope>
    <source>
        <strain evidence="7">NSJ-64</strain>
    </source>
</reference>
<sequence length="288" mass="32823">MDEQIKNIILDEFTKLVHTIEGDFHINFLKKRHNFLLNQLDKMMIAHMVFVSSFESKSGNAIQACAKRIARLRFGEENVPQIVNPKGLALPNGFCNPKGEQVVITNVNIESAALHGEINKFREEHKGRGRGKSRIESSVTQESIKQLLTIGGKYIEDRIYIKPVDLCFRDGEEWNIMEIKAGGALDSSNAPSNAEKLLLLYTALQEKNCRCYFATLYNKDGEGAHWNSGVKAHLSYPEMFLIGRQFWERILPQEISFRNFVKIYKQALTQIDLNARIRTMISDCVGTL</sequence>
<keyword evidence="3 7" id="KW-0255">Endonuclease</keyword>
<protein>
    <recommendedName>
        <fullName evidence="6">type II site-specific deoxyribonuclease</fullName>
        <ecNumber evidence="6">3.1.21.4</ecNumber>
    </recommendedName>
</protein>
<dbReference type="GO" id="GO:0009036">
    <property type="term" value="F:type II site-specific deoxyribonuclease activity"/>
    <property type="evidence" value="ECO:0007669"/>
    <property type="project" value="InterPro"/>
</dbReference>
<dbReference type="InterPro" id="IPR019045">
    <property type="entry name" value="Restrct_endonuc_II_HinfI"/>
</dbReference>
<evidence type="ECO:0000256" key="5">
    <source>
        <dbReference type="ARBA" id="ARBA00093760"/>
    </source>
</evidence>
<accession>A0A926EMD0</accession>
<keyword evidence="2" id="KW-0680">Restriction system</keyword>